<feature type="compositionally biased region" description="Basic and acidic residues" evidence="1">
    <location>
        <begin position="190"/>
        <end position="207"/>
    </location>
</feature>
<proteinExistence type="predicted"/>
<feature type="region of interest" description="Disordered" evidence="1">
    <location>
        <begin position="129"/>
        <end position="216"/>
    </location>
</feature>
<dbReference type="EMBL" id="JAWDGP010003588">
    <property type="protein sequence ID" value="KAK3772903.1"/>
    <property type="molecule type" value="Genomic_DNA"/>
</dbReference>
<keyword evidence="3" id="KW-1185">Reference proteome</keyword>
<feature type="region of interest" description="Disordered" evidence="1">
    <location>
        <begin position="19"/>
        <end position="40"/>
    </location>
</feature>
<organism evidence="2 3">
    <name type="scientific">Elysia crispata</name>
    <name type="common">lettuce slug</name>
    <dbReference type="NCBI Taxonomy" id="231223"/>
    <lineage>
        <taxon>Eukaryota</taxon>
        <taxon>Metazoa</taxon>
        <taxon>Spiralia</taxon>
        <taxon>Lophotrochozoa</taxon>
        <taxon>Mollusca</taxon>
        <taxon>Gastropoda</taxon>
        <taxon>Heterobranchia</taxon>
        <taxon>Euthyneura</taxon>
        <taxon>Panpulmonata</taxon>
        <taxon>Sacoglossa</taxon>
        <taxon>Placobranchoidea</taxon>
        <taxon>Plakobranchidae</taxon>
        <taxon>Elysia</taxon>
    </lineage>
</organism>
<feature type="region of interest" description="Disordered" evidence="1">
    <location>
        <begin position="91"/>
        <end position="114"/>
    </location>
</feature>
<evidence type="ECO:0000313" key="3">
    <source>
        <dbReference type="Proteomes" id="UP001283361"/>
    </source>
</evidence>
<accession>A0AAE1DKN3</accession>
<dbReference type="AlphaFoldDB" id="A0AAE1DKN3"/>
<gene>
    <name evidence="2" type="ORF">RRG08_024087</name>
</gene>
<evidence type="ECO:0000256" key="1">
    <source>
        <dbReference type="SAM" id="MobiDB-lite"/>
    </source>
</evidence>
<evidence type="ECO:0000313" key="2">
    <source>
        <dbReference type="EMBL" id="KAK3772903.1"/>
    </source>
</evidence>
<sequence>MRLYLPRNAADVVVDPAAGERDHFTADEDGDPAVGVDDNRPADVAVDPAVGRVEDRAADVGVNPAVLVGADGAAHVGVGLTMDEAARADVTAEGDVEPTTRKPAPGGRGDGDRLGEITYIVQMPAPSVESFPASQPEMTSCDESIGDSHRRNRIPVLASPQLPDQVRREQSRIPVRQSPLEPVQPSQVDASRDRMSSTPRTRMELRRSSRLAQRKN</sequence>
<reference evidence="2" key="1">
    <citation type="journal article" date="2023" name="G3 (Bethesda)">
        <title>A reference genome for the long-term kleptoplast-retaining sea slug Elysia crispata morphotype clarki.</title>
        <authorList>
            <person name="Eastman K.E."/>
            <person name="Pendleton A.L."/>
            <person name="Shaikh M.A."/>
            <person name="Suttiyut T."/>
            <person name="Ogas R."/>
            <person name="Tomko P."/>
            <person name="Gavelis G."/>
            <person name="Widhalm J.R."/>
            <person name="Wisecaver J.H."/>
        </authorList>
    </citation>
    <scope>NUCLEOTIDE SEQUENCE</scope>
    <source>
        <strain evidence="2">ECLA1</strain>
    </source>
</reference>
<comment type="caution">
    <text evidence="2">The sequence shown here is derived from an EMBL/GenBank/DDBJ whole genome shotgun (WGS) entry which is preliminary data.</text>
</comment>
<protein>
    <submittedName>
        <fullName evidence="2">Uncharacterized protein</fullName>
    </submittedName>
</protein>
<dbReference type="Proteomes" id="UP001283361">
    <property type="component" value="Unassembled WGS sequence"/>
</dbReference>
<feature type="compositionally biased region" description="Polar residues" evidence="1">
    <location>
        <begin position="132"/>
        <end position="142"/>
    </location>
</feature>
<name>A0AAE1DKN3_9GAST</name>